<dbReference type="GO" id="GO:0005886">
    <property type="term" value="C:plasma membrane"/>
    <property type="evidence" value="ECO:0007669"/>
    <property type="project" value="TreeGrafter"/>
</dbReference>
<dbReference type="RefSeq" id="WP_061857528.1">
    <property type="nucleotide sequence ID" value="NZ_LTBB01000002.1"/>
</dbReference>
<evidence type="ECO:0000259" key="4">
    <source>
        <dbReference type="Pfam" id="PF00905"/>
    </source>
</evidence>
<evidence type="ECO:0000256" key="2">
    <source>
        <dbReference type="ARBA" id="ARBA00023136"/>
    </source>
</evidence>
<dbReference type="GO" id="GO:0071555">
    <property type="term" value="P:cell wall organization"/>
    <property type="evidence" value="ECO:0007669"/>
    <property type="project" value="TreeGrafter"/>
</dbReference>
<dbReference type="AlphaFoldDB" id="A0A151ARD4"/>
<dbReference type="InterPro" id="IPR001460">
    <property type="entry name" value="PCN-bd_Tpept"/>
</dbReference>
<keyword evidence="3" id="KW-1133">Transmembrane helix</keyword>
<dbReference type="PANTHER" id="PTHR30627:SF1">
    <property type="entry name" value="PEPTIDOGLYCAN D,D-TRANSPEPTIDASE FTSI"/>
    <property type="match status" value="1"/>
</dbReference>
<keyword evidence="2 3" id="KW-0472">Membrane</keyword>
<evidence type="ECO:0000256" key="1">
    <source>
        <dbReference type="ARBA" id="ARBA00004370"/>
    </source>
</evidence>
<comment type="subcellular location">
    <subcellularLocation>
        <location evidence="1">Membrane</location>
    </subcellularLocation>
</comment>
<dbReference type="EMBL" id="LTBB01000002">
    <property type="protein sequence ID" value="KYH29967.1"/>
    <property type="molecule type" value="Genomic_DNA"/>
</dbReference>
<dbReference type="Proteomes" id="UP000075374">
    <property type="component" value="Unassembled WGS sequence"/>
</dbReference>
<reference evidence="5 6" key="1">
    <citation type="submission" date="2016-02" db="EMBL/GenBank/DDBJ databases">
        <title>Genome sequence of Clostridium colicanis DSM 13634.</title>
        <authorList>
            <person name="Poehlein A."/>
            <person name="Daniel R."/>
        </authorList>
    </citation>
    <scope>NUCLEOTIDE SEQUENCE [LARGE SCALE GENOMIC DNA]</scope>
    <source>
        <strain evidence="5 6">DSM 13634</strain>
    </source>
</reference>
<sequence>MTSKNIKKRCYIVFMTFLYLFLVLISRIVNYQYFSSKNLEAMAENQYQYKEKASELNYLLLDCKGRDLLTYNIEYYAVIDPYTYLINNNYAKKDELEALKIILKNYNSNYNIEKELKENKNQKIRWRIDEDTYYKLKNIKGVNGFYVYKYSAVNRDNGWWNIENLITNTKKNEDNKLKEKSKDSIEMTIADKTKNNEYTYQVFSKDVNGYITNEFFTKPLKNLNVRTTLDKNLQLKIKDIINSKPFNKYEQIGVILMEADSGKIRAMVQKDDSKPNINLGVTTQNGFYAGSIFKVIVEEAGIETNTISLNHVYKHKNFGGIFEEHEDREDKNPKQAFIKSSNNIFVQIGKDVGIKNIDKLSKEHGFYEKVLGFDSEQNGNLELNVKDTTDDSGDSFQAYIGQKTRITPIESISIPTIVVNNGVYVKPHILEGYVDKDNNIIEKIPVERRRVINESTANIMKNQMIQVVNSKEGTGKGAYIANVELGGKTGTSTRIEKKDETKEYYDGWFVGFFKVNEKYYSMVVFVQNIGKDVNASGSAVPIFKKVVEENYDYLKKF</sequence>
<comment type="caution">
    <text evidence="5">The sequence shown here is derived from an EMBL/GenBank/DDBJ whole genome shotgun (WGS) entry which is preliminary data.</text>
</comment>
<organism evidence="5 6">
    <name type="scientific">Clostridium colicanis DSM 13634</name>
    <dbReference type="NCBI Taxonomy" id="1121305"/>
    <lineage>
        <taxon>Bacteria</taxon>
        <taxon>Bacillati</taxon>
        <taxon>Bacillota</taxon>
        <taxon>Clostridia</taxon>
        <taxon>Eubacteriales</taxon>
        <taxon>Clostridiaceae</taxon>
        <taxon>Clostridium</taxon>
    </lineage>
</organism>
<keyword evidence="3" id="KW-0812">Transmembrane</keyword>
<keyword evidence="6" id="KW-1185">Reference proteome</keyword>
<evidence type="ECO:0000313" key="5">
    <source>
        <dbReference type="EMBL" id="KYH29967.1"/>
    </source>
</evidence>
<dbReference type="Gene3D" id="3.40.710.10">
    <property type="entry name" value="DD-peptidase/beta-lactamase superfamily"/>
    <property type="match status" value="1"/>
</dbReference>
<dbReference type="InterPro" id="IPR050515">
    <property type="entry name" value="Beta-lactam/transpept"/>
</dbReference>
<dbReference type="InterPro" id="IPR012338">
    <property type="entry name" value="Beta-lactam/transpept-like"/>
</dbReference>
<proteinExistence type="predicted"/>
<evidence type="ECO:0000313" key="6">
    <source>
        <dbReference type="Proteomes" id="UP000075374"/>
    </source>
</evidence>
<accession>A0A151ARD4</accession>
<dbReference type="PANTHER" id="PTHR30627">
    <property type="entry name" value="PEPTIDOGLYCAN D,D-TRANSPEPTIDASE"/>
    <property type="match status" value="1"/>
</dbReference>
<dbReference type="SUPFAM" id="SSF56601">
    <property type="entry name" value="beta-lactamase/transpeptidase-like"/>
    <property type="match status" value="1"/>
</dbReference>
<feature type="domain" description="Penicillin-binding protein transpeptidase" evidence="4">
    <location>
        <begin position="253"/>
        <end position="547"/>
    </location>
</feature>
<dbReference type="STRING" id="1121305.CLCOL_06050"/>
<evidence type="ECO:0000256" key="3">
    <source>
        <dbReference type="SAM" id="Phobius"/>
    </source>
</evidence>
<dbReference type="GO" id="GO:0008658">
    <property type="term" value="F:penicillin binding"/>
    <property type="evidence" value="ECO:0007669"/>
    <property type="project" value="InterPro"/>
</dbReference>
<protein>
    <submittedName>
        <fullName evidence="5">Penicillin-binding protein 2B</fullName>
    </submittedName>
</protein>
<gene>
    <name evidence="5" type="primary">pbpB</name>
    <name evidence="5" type="ORF">CLCOL_06050</name>
</gene>
<feature type="transmembrane region" description="Helical" evidence="3">
    <location>
        <begin position="12"/>
        <end position="29"/>
    </location>
</feature>
<dbReference type="PATRIC" id="fig|1121305.3.peg.610"/>
<dbReference type="Pfam" id="PF00905">
    <property type="entry name" value="Transpeptidase"/>
    <property type="match status" value="1"/>
</dbReference>
<name>A0A151ARD4_9CLOT</name>